<dbReference type="FunFam" id="1.10.1620.10:FF:000001">
    <property type="entry name" value="60S ribosomal protein-like L39"/>
    <property type="match status" value="1"/>
</dbReference>
<dbReference type="PANTHER" id="PTHR19970">
    <property type="entry name" value="RIBOSOMAL PROTEIN L39E"/>
    <property type="match status" value="1"/>
</dbReference>
<reference evidence="7" key="1">
    <citation type="submission" date="2021-03" db="EMBL/GenBank/DDBJ databases">
        <authorList>
            <person name="Tagirdzhanova G."/>
        </authorList>
    </citation>
    <scope>NUCLEOTIDE SEQUENCE</scope>
</reference>
<evidence type="ECO:0000313" key="7">
    <source>
        <dbReference type="EMBL" id="CAF9904940.1"/>
    </source>
</evidence>
<dbReference type="Proteomes" id="UP000664534">
    <property type="component" value="Unassembled WGS sequence"/>
</dbReference>
<dbReference type="AlphaFoldDB" id="A0A8H3I6A8"/>
<gene>
    <name evidence="7" type="primary">RPL39</name>
    <name evidence="7" type="ORF">IMSHALPRED_000218</name>
</gene>
<dbReference type="SUPFAM" id="SSF48662">
    <property type="entry name" value="Ribosomal protein L39e"/>
    <property type="match status" value="1"/>
</dbReference>
<dbReference type="GO" id="GO:0022625">
    <property type="term" value="C:cytosolic large ribosomal subunit"/>
    <property type="evidence" value="ECO:0007669"/>
    <property type="project" value="TreeGrafter"/>
</dbReference>
<proteinExistence type="inferred from homology"/>
<sequence>MPSHKSFRTKQKLAKAQKQNRPIPQWIRLRTGNTIRYVACPLFSLAPPLGASGHHPDRWGWDPRARISVGMKADSEWPADTTQSEDIGARRESVSRSTWGGGWDVAERANRGRWLDGDEGCGLLWPSLLKDSWPIVV</sequence>
<dbReference type="Gene3D" id="1.10.1620.10">
    <property type="entry name" value="Ribosomal protein L39e"/>
    <property type="match status" value="1"/>
</dbReference>
<feature type="region of interest" description="Disordered" evidence="6">
    <location>
        <begin position="1"/>
        <end position="20"/>
    </location>
</feature>
<evidence type="ECO:0000256" key="3">
    <source>
        <dbReference type="ARBA" id="ARBA00023274"/>
    </source>
</evidence>
<comment type="caution">
    <text evidence="7">The sequence shown here is derived from an EMBL/GenBank/DDBJ whole genome shotgun (WGS) entry which is preliminary data.</text>
</comment>
<dbReference type="Pfam" id="PF00832">
    <property type="entry name" value="Ribosomal_L39"/>
    <property type="match status" value="1"/>
</dbReference>
<dbReference type="EMBL" id="CAJPDT010000001">
    <property type="protein sequence ID" value="CAF9904940.1"/>
    <property type="molecule type" value="Genomic_DNA"/>
</dbReference>
<evidence type="ECO:0000313" key="8">
    <source>
        <dbReference type="Proteomes" id="UP000664534"/>
    </source>
</evidence>
<evidence type="ECO:0000256" key="5">
    <source>
        <dbReference type="ARBA" id="ARBA00035339"/>
    </source>
</evidence>
<feature type="region of interest" description="Disordered" evidence="6">
    <location>
        <begin position="72"/>
        <end position="98"/>
    </location>
</feature>
<dbReference type="GO" id="GO:0006412">
    <property type="term" value="P:translation"/>
    <property type="evidence" value="ECO:0007669"/>
    <property type="project" value="InterPro"/>
</dbReference>
<name>A0A8H3I6A8_9LECA</name>
<dbReference type="InterPro" id="IPR000077">
    <property type="entry name" value="Ribosomal_eL39"/>
</dbReference>
<keyword evidence="8" id="KW-1185">Reference proteome</keyword>
<comment type="similarity">
    <text evidence="1">Belongs to the eukaryotic ribosomal protein eL39 family.</text>
</comment>
<evidence type="ECO:0000256" key="4">
    <source>
        <dbReference type="ARBA" id="ARBA00035234"/>
    </source>
</evidence>
<dbReference type="InterPro" id="IPR023626">
    <property type="entry name" value="Ribosomal_eL39_dom_sf"/>
</dbReference>
<dbReference type="GO" id="GO:0003735">
    <property type="term" value="F:structural constituent of ribosome"/>
    <property type="evidence" value="ECO:0007669"/>
    <property type="project" value="InterPro"/>
</dbReference>
<evidence type="ECO:0000256" key="2">
    <source>
        <dbReference type="ARBA" id="ARBA00022980"/>
    </source>
</evidence>
<dbReference type="PANTHER" id="PTHR19970:SF0">
    <property type="entry name" value="LARGE RIBOSOMAL SUBUNIT PROTEIN EL39"/>
    <property type="match status" value="1"/>
</dbReference>
<feature type="compositionally biased region" description="Basic residues" evidence="6">
    <location>
        <begin position="1"/>
        <end position="15"/>
    </location>
</feature>
<keyword evidence="3" id="KW-0687">Ribonucleoprotein</keyword>
<accession>A0A8H3I6A8</accession>
<organism evidence="7 8">
    <name type="scientific">Imshaugia aleurites</name>
    <dbReference type="NCBI Taxonomy" id="172621"/>
    <lineage>
        <taxon>Eukaryota</taxon>
        <taxon>Fungi</taxon>
        <taxon>Dikarya</taxon>
        <taxon>Ascomycota</taxon>
        <taxon>Pezizomycotina</taxon>
        <taxon>Lecanoromycetes</taxon>
        <taxon>OSLEUM clade</taxon>
        <taxon>Lecanoromycetidae</taxon>
        <taxon>Lecanorales</taxon>
        <taxon>Lecanorineae</taxon>
        <taxon>Parmeliaceae</taxon>
        <taxon>Imshaugia</taxon>
    </lineage>
</organism>
<protein>
    <recommendedName>
        <fullName evidence="4">Large ribosomal subunit protein eL39</fullName>
    </recommendedName>
    <alternativeName>
        <fullName evidence="5">60S ribosomal protein L39</fullName>
    </alternativeName>
</protein>
<keyword evidence="2 7" id="KW-0689">Ribosomal protein</keyword>
<evidence type="ECO:0000256" key="6">
    <source>
        <dbReference type="SAM" id="MobiDB-lite"/>
    </source>
</evidence>
<dbReference type="OrthoDB" id="6332053at2759"/>
<evidence type="ECO:0000256" key="1">
    <source>
        <dbReference type="ARBA" id="ARBA00009339"/>
    </source>
</evidence>